<accession>A0A7T7CB96</accession>
<keyword evidence="4 6" id="KW-0732">Signal</keyword>
<dbReference type="CDD" id="cd13603">
    <property type="entry name" value="PBP2_TRAP_Siap_TeaA_like"/>
    <property type="match status" value="1"/>
</dbReference>
<feature type="chain" id="PRO_5032430164" evidence="6">
    <location>
        <begin position="24"/>
        <end position="333"/>
    </location>
</feature>
<comment type="similarity">
    <text evidence="2">Belongs to the bacterial solute-binding protein 7 family.</text>
</comment>
<evidence type="ECO:0000256" key="5">
    <source>
        <dbReference type="SAM" id="Coils"/>
    </source>
</evidence>
<protein>
    <submittedName>
        <fullName evidence="7">TRAP transporter substrate-binding protein</fullName>
    </submittedName>
</protein>
<dbReference type="Proteomes" id="UP000595823">
    <property type="component" value="Chromosome"/>
</dbReference>
<organism evidence="7 8">
    <name type="scientific">Salicibibacter cibarius</name>
    <dbReference type="NCBI Taxonomy" id="2743000"/>
    <lineage>
        <taxon>Bacteria</taxon>
        <taxon>Bacillati</taxon>
        <taxon>Bacillota</taxon>
        <taxon>Bacilli</taxon>
        <taxon>Bacillales</taxon>
        <taxon>Bacillaceae</taxon>
        <taxon>Salicibibacter</taxon>
    </lineage>
</organism>
<dbReference type="PIRSF" id="PIRSF006470">
    <property type="entry name" value="DctB"/>
    <property type="match status" value="1"/>
</dbReference>
<dbReference type="EMBL" id="CP054705">
    <property type="protein sequence ID" value="QQK75734.1"/>
    <property type="molecule type" value="Genomic_DNA"/>
</dbReference>
<dbReference type="PROSITE" id="PS51257">
    <property type="entry name" value="PROKAR_LIPOPROTEIN"/>
    <property type="match status" value="1"/>
</dbReference>
<dbReference type="GO" id="GO:0055085">
    <property type="term" value="P:transmembrane transport"/>
    <property type="evidence" value="ECO:0007669"/>
    <property type="project" value="InterPro"/>
</dbReference>
<evidence type="ECO:0000313" key="7">
    <source>
        <dbReference type="EMBL" id="QQK75734.1"/>
    </source>
</evidence>
<dbReference type="AlphaFoldDB" id="A0A7T7CB96"/>
<dbReference type="Pfam" id="PF03480">
    <property type="entry name" value="DctP"/>
    <property type="match status" value="1"/>
</dbReference>
<feature type="coiled-coil region" evidence="5">
    <location>
        <begin position="257"/>
        <end position="284"/>
    </location>
</feature>
<feature type="signal peptide" evidence="6">
    <location>
        <begin position="1"/>
        <end position="23"/>
    </location>
</feature>
<gene>
    <name evidence="7" type="ORF">HUG15_09250</name>
</gene>
<dbReference type="KEGG" id="scia:HUG15_09250"/>
<evidence type="ECO:0000256" key="6">
    <source>
        <dbReference type="SAM" id="SignalP"/>
    </source>
</evidence>
<evidence type="ECO:0000256" key="4">
    <source>
        <dbReference type="ARBA" id="ARBA00022729"/>
    </source>
</evidence>
<dbReference type="Gene3D" id="3.40.190.170">
    <property type="entry name" value="Bacterial extracellular solute-binding protein, family 7"/>
    <property type="match status" value="1"/>
</dbReference>
<dbReference type="GO" id="GO:0030288">
    <property type="term" value="C:outer membrane-bounded periplasmic space"/>
    <property type="evidence" value="ECO:0007669"/>
    <property type="project" value="InterPro"/>
</dbReference>
<dbReference type="NCBIfam" id="TIGR00787">
    <property type="entry name" value="dctP"/>
    <property type="match status" value="1"/>
</dbReference>
<dbReference type="InterPro" id="IPR018389">
    <property type="entry name" value="DctP_fam"/>
</dbReference>
<dbReference type="PANTHER" id="PTHR33376:SF4">
    <property type="entry name" value="SIALIC ACID-BINDING PERIPLASMIC PROTEIN SIAP"/>
    <property type="match status" value="1"/>
</dbReference>
<dbReference type="PANTHER" id="PTHR33376">
    <property type="match status" value="1"/>
</dbReference>
<evidence type="ECO:0000256" key="1">
    <source>
        <dbReference type="ARBA" id="ARBA00004196"/>
    </source>
</evidence>
<dbReference type="InterPro" id="IPR038404">
    <property type="entry name" value="TRAP_DctP_sf"/>
</dbReference>
<keyword evidence="5" id="KW-0175">Coiled coil</keyword>
<name>A0A7T7CB96_9BACI</name>
<proteinExistence type="inferred from homology"/>
<evidence type="ECO:0000256" key="3">
    <source>
        <dbReference type="ARBA" id="ARBA00022448"/>
    </source>
</evidence>
<evidence type="ECO:0000256" key="2">
    <source>
        <dbReference type="ARBA" id="ARBA00009023"/>
    </source>
</evidence>
<keyword evidence="8" id="KW-1185">Reference proteome</keyword>
<comment type="subcellular location">
    <subcellularLocation>
        <location evidence="1">Cell envelope</location>
    </subcellularLocation>
</comment>
<reference evidence="7 8" key="1">
    <citation type="submission" date="2020-06" db="EMBL/GenBank/DDBJ databases">
        <title>Genomic analysis of Salicibibacter sp. NKC5-3.</title>
        <authorList>
            <person name="Oh Y.J."/>
        </authorList>
    </citation>
    <scope>NUCLEOTIDE SEQUENCE [LARGE SCALE GENOMIC DNA]</scope>
    <source>
        <strain evidence="7 8">NKC5-3</strain>
    </source>
</reference>
<dbReference type="NCBIfam" id="NF037995">
    <property type="entry name" value="TRAP_S1"/>
    <property type="match status" value="1"/>
</dbReference>
<dbReference type="InterPro" id="IPR004682">
    <property type="entry name" value="TRAP_DctP"/>
</dbReference>
<dbReference type="RefSeq" id="WP_200128368.1">
    <property type="nucleotide sequence ID" value="NZ_CP054705.1"/>
</dbReference>
<sequence length="333" mass="37750">MNKKSFMISVMVMAIWITGCSSSASSFDEEKEDTTTLRLGHITSEDDAWHLASIRFADLVEEKTNGSVEVELYPNSTLGGDRDLIEGMQIGSIDFALVAGVMSNFHESFAILELPYLFQDEEHLEQFLYGESGEKLQEEMLGETGVRGLEFWMRAPRQLTTNTLVEKPEDLHGEQIRVPNIEASVQGWEAMGANPISMDFGEVYSSLQTGVLDGQENPTAFATSSQIQEVQDYLVMTDHVFGYVQLTMSDQTYQKLNEDEQNAVEEAAYEAREYQNEIVFEEEEQGMQEMLDAGVEIVEIDQEPFREAVQPVHEEIADKYDRELYEEIIGLRD</sequence>
<keyword evidence="3" id="KW-0813">Transport</keyword>
<evidence type="ECO:0000313" key="8">
    <source>
        <dbReference type="Proteomes" id="UP000595823"/>
    </source>
</evidence>